<dbReference type="PROSITE" id="PS50045">
    <property type="entry name" value="SIGMA54_INTERACT_4"/>
    <property type="match status" value="1"/>
</dbReference>
<protein>
    <submittedName>
        <fullName evidence="6">Sigma 54-interacting transcriptional regulator</fullName>
    </submittedName>
</protein>
<keyword evidence="4" id="KW-0804">Transcription</keyword>
<evidence type="ECO:0000313" key="7">
    <source>
        <dbReference type="Proteomes" id="UP001254848"/>
    </source>
</evidence>
<keyword evidence="2" id="KW-0067">ATP-binding</keyword>
<keyword evidence="1" id="KW-0547">Nucleotide-binding</keyword>
<dbReference type="Pfam" id="PF02954">
    <property type="entry name" value="HTH_8"/>
    <property type="match status" value="1"/>
</dbReference>
<comment type="caution">
    <text evidence="6">The sequence shown here is derived from an EMBL/GenBank/DDBJ whole genome shotgun (WGS) entry which is preliminary data.</text>
</comment>
<dbReference type="InterPro" id="IPR009057">
    <property type="entry name" value="Homeodomain-like_sf"/>
</dbReference>
<accession>A0ABU3P282</accession>
<evidence type="ECO:0000256" key="3">
    <source>
        <dbReference type="ARBA" id="ARBA00023015"/>
    </source>
</evidence>
<proteinExistence type="predicted"/>
<dbReference type="Pfam" id="PF00158">
    <property type="entry name" value="Sigma54_activat"/>
    <property type="match status" value="1"/>
</dbReference>
<dbReference type="Gene3D" id="3.40.50.300">
    <property type="entry name" value="P-loop containing nucleotide triphosphate hydrolases"/>
    <property type="match status" value="1"/>
</dbReference>
<evidence type="ECO:0000313" key="6">
    <source>
        <dbReference type="EMBL" id="MDT8903149.1"/>
    </source>
</evidence>
<dbReference type="PANTHER" id="PTHR32071:SF57">
    <property type="entry name" value="C4-DICARBOXYLATE TRANSPORT TRANSCRIPTIONAL REGULATORY PROTEIN DCTD"/>
    <property type="match status" value="1"/>
</dbReference>
<evidence type="ECO:0000259" key="5">
    <source>
        <dbReference type="PROSITE" id="PS50045"/>
    </source>
</evidence>
<dbReference type="CDD" id="cd00009">
    <property type="entry name" value="AAA"/>
    <property type="match status" value="1"/>
</dbReference>
<evidence type="ECO:0000256" key="2">
    <source>
        <dbReference type="ARBA" id="ARBA00022840"/>
    </source>
</evidence>
<dbReference type="PANTHER" id="PTHR32071">
    <property type="entry name" value="TRANSCRIPTIONAL REGULATORY PROTEIN"/>
    <property type="match status" value="1"/>
</dbReference>
<dbReference type="SUPFAM" id="SSF52540">
    <property type="entry name" value="P-loop containing nucleoside triphosphate hydrolases"/>
    <property type="match status" value="1"/>
</dbReference>
<name>A0ABU3P282_9FIRM</name>
<gene>
    <name evidence="6" type="ORF">Q4T40_18090</name>
</gene>
<keyword evidence="7" id="KW-1185">Reference proteome</keyword>
<keyword evidence="3" id="KW-0805">Transcription regulation</keyword>
<dbReference type="InterPro" id="IPR025943">
    <property type="entry name" value="Sigma_54_int_dom_ATP-bd_2"/>
</dbReference>
<dbReference type="InterPro" id="IPR027417">
    <property type="entry name" value="P-loop_NTPase"/>
</dbReference>
<dbReference type="Gene3D" id="1.10.8.60">
    <property type="match status" value="1"/>
</dbReference>
<dbReference type="EMBL" id="JAUOZS010000001">
    <property type="protein sequence ID" value="MDT8903149.1"/>
    <property type="molecule type" value="Genomic_DNA"/>
</dbReference>
<dbReference type="Gene3D" id="3.30.450.40">
    <property type="match status" value="1"/>
</dbReference>
<dbReference type="InterPro" id="IPR003593">
    <property type="entry name" value="AAA+_ATPase"/>
</dbReference>
<feature type="domain" description="Sigma-54 factor interaction" evidence="5">
    <location>
        <begin position="341"/>
        <end position="563"/>
    </location>
</feature>
<organism evidence="6 7">
    <name type="scientific">Anaeroselena agilis</name>
    <dbReference type="NCBI Taxonomy" id="3063788"/>
    <lineage>
        <taxon>Bacteria</taxon>
        <taxon>Bacillati</taxon>
        <taxon>Bacillota</taxon>
        <taxon>Negativicutes</taxon>
        <taxon>Acetonemataceae</taxon>
        <taxon>Anaeroselena</taxon>
    </lineage>
</organism>
<dbReference type="SMART" id="SM00382">
    <property type="entry name" value="AAA"/>
    <property type="match status" value="1"/>
</dbReference>
<dbReference type="SUPFAM" id="SSF46689">
    <property type="entry name" value="Homeodomain-like"/>
    <property type="match status" value="1"/>
</dbReference>
<dbReference type="InterPro" id="IPR058031">
    <property type="entry name" value="AAA_lid_NorR"/>
</dbReference>
<dbReference type="Gene3D" id="1.10.10.60">
    <property type="entry name" value="Homeodomain-like"/>
    <property type="match status" value="1"/>
</dbReference>
<dbReference type="Proteomes" id="UP001254848">
    <property type="component" value="Unassembled WGS sequence"/>
</dbReference>
<dbReference type="RefSeq" id="WP_413781609.1">
    <property type="nucleotide sequence ID" value="NZ_JAUOZS010000001.1"/>
</dbReference>
<evidence type="ECO:0000256" key="1">
    <source>
        <dbReference type="ARBA" id="ARBA00022741"/>
    </source>
</evidence>
<reference evidence="6 7" key="1">
    <citation type="submission" date="2023-07" db="EMBL/GenBank/DDBJ databases">
        <title>The novel representative of Negativicutes class, Anaeroselena agilis gen. nov. sp. nov.</title>
        <authorList>
            <person name="Prokofeva M.I."/>
            <person name="Elcheninov A.G."/>
            <person name="Klyukina A."/>
            <person name="Kublanov I.V."/>
            <person name="Frolov E.N."/>
            <person name="Podosokorskaya O.A."/>
        </authorList>
    </citation>
    <scope>NUCLEOTIDE SEQUENCE [LARGE SCALE GENOMIC DNA]</scope>
    <source>
        <strain evidence="6 7">4137-cl</strain>
    </source>
</reference>
<dbReference type="PROSITE" id="PS00676">
    <property type="entry name" value="SIGMA54_INTERACT_2"/>
    <property type="match status" value="1"/>
</dbReference>
<evidence type="ECO:0000256" key="4">
    <source>
        <dbReference type="ARBA" id="ARBA00023163"/>
    </source>
</evidence>
<dbReference type="InterPro" id="IPR002078">
    <property type="entry name" value="Sigma_54_int"/>
</dbReference>
<sequence length="631" mass="69414">MIRERRSKEKLLQYYRRFVEHGTLDANVHPWVAESWQRSRAWGVPRDSLRPPVKLAKAELEERRAKHRTALTFLEGLYQEVRGHFNMYNLSLLLLDSECYALKNYALPFFQQPPGEVEGARLTERDIGTSSIAIAYEHRTPFLVFGPEMWIEDGQAGDAGSAPVFLDGKLHYILTLVSTQQADLPPGALESLLLTVKYAMEHNLAMVARLEAKHAILDAVPLAVYHVLPGGRVAYANRLGQSRLAPPVDGGDADRLPVLEEVVLNYRHTPLAKGLLGIPSYNKEVVWITPGKTYEDITTVLPLYRDGEVSGIAAISQSIEDLKVLAAHAVGYAARYSLASLTGESSVFRTMIEKAGRAARSDNHLLLQGEPGTGKQRLAHGIHQAGSRAAGPLITIRCGDIPPEVLAGELFGAEGGAAGHSPGKLELAHGGTLFIDEIEKMPPTVADRLAAVLAAGRLPERPEQQLDVRIIAACDGDLRRAAEKGRFPLSLYETVAKPVIRVPALRARRDDVPLLAAHIIQELAEQHGMDAKEMAPQAVEVLKAYEWPGNIKQLQTVVEQAFFRTQGGVITAQAIHLPGETGRSEAWKEDREAFVAAWQAARGNVSRLAGMLDVSRVTLYRYIKKYGLEKE</sequence>
<dbReference type="InterPro" id="IPR002197">
    <property type="entry name" value="HTH_Fis"/>
</dbReference>
<dbReference type="InterPro" id="IPR029016">
    <property type="entry name" value="GAF-like_dom_sf"/>
</dbReference>
<dbReference type="Pfam" id="PF25601">
    <property type="entry name" value="AAA_lid_14"/>
    <property type="match status" value="1"/>
</dbReference>